<sequence length="261" mass="28425">MQDLGIDDSIPHTARIYDYLLQGKDNYEVDRAAAQQIMEVLPEAPRMARDNRDFLVRAVTALAELGVDQFIDLGSGLPTADNVHQVAQRVNPAARVAYVDHDPIVLAHGRALLAGDGRTRMITADMRDPDTVLSDPTLLELIDLSRPVAVLMVSVLHFIAEARELVAKYTSRTVPGSHLALSLATSEGTLPEVITRVSAVYAKSSSPIVFRDHREIHALVEHLDLLEPGLVDLHAWRPADDTERVAPPPIRGLAGVAVIPG</sequence>
<name>A0A365HA38_9ACTN</name>
<dbReference type="AlphaFoldDB" id="A0A365HA38"/>
<dbReference type="SUPFAM" id="SSF53335">
    <property type="entry name" value="S-adenosyl-L-methionine-dependent methyltransferases"/>
    <property type="match status" value="1"/>
</dbReference>
<dbReference type="EMBL" id="QLYX01000003">
    <property type="protein sequence ID" value="RAY16000.1"/>
    <property type="molecule type" value="Genomic_DNA"/>
</dbReference>
<evidence type="ECO:0000313" key="1">
    <source>
        <dbReference type="EMBL" id="RAY16000.1"/>
    </source>
</evidence>
<evidence type="ECO:0008006" key="3">
    <source>
        <dbReference type="Google" id="ProtNLM"/>
    </source>
</evidence>
<dbReference type="PIRSF" id="PIRSF017393">
    <property type="entry name" value="MTase_SAV2177"/>
    <property type="match status" value="1"/>
</dbReference>
<comment type="caution">
    <text evidence="1">The sequence shown here is derived from an EMBL/GenBank/DDBJ whole genome shotgun (WGS) entry which is preliminary data.</text>
</comment>
<protein>
    <recommendedName>
        <fullName evidence="3">SAM-dependent methyltransferase</fullName>
    </recommendedName>
</protein>
<reference evidence="1 2" key="1">
    <citation type="submission" date="2018-06" db="EMBL/GenBank/DDBJ databases">
        <title>Actinomadura craniellae sp. nov. isolated from marine sponge Craniella sp.</title>
        <authorList>
            <person name="Li L."/>
            <person name="Xu Q.H."/>
            <person name="Lin H.W."/>
            <person name="Lu Y.H."/>
        </authorList>
    </citation>
    <scope>NUCLEOTIDE SEQUENCE [LARGE SCALE GENOMIC DNA]</scope>
    <source>
        <strain evidence="1 2">LHW63021</strain>
    </source>
</reference>
<dbReference type="OrthoDB" id="3216820at2"/>
<proteinExistence type="predicted"/>
<organism evidence="1 2">
    <name type="scientific">Actinomadura craniellae</name>
    <dbReference type="NCBI Taxonomy" id="2231787"/>
    <lineage>
        <taxon>Bacteria</taxon>
        <taxon>Bacillati</taxon>
        <taxon>Actinomycetota</taxon>
        <taxon>Actinomycetes</taxon>
        <taxon>Streptosporangiales</taxon>
        <taxon>Thermomonosporaceae</taxon>
        <taxon>Actinomadura</taxon>
    </lineage>
</organism>
<keyword evidence="2" id="KW-1185">Reference proteome</keyword>
<gene>
    <name evidence="1" type="ORF">DPM19_07825</name>
</gene>
<dbReference type="Gene3D" id="3.40.50.150">
    <property type="entry name" value="Vaccinia Virus protein VP39"/>
    <property type="match status" value="1"/>
</dbReference>
<dbReference type="InterPro" id="IPR006764">
    <property type="entry name" value="SAM_dep_MeTrfase_SAV2177_type"/>
</dbReference>
<accession>A0A365HA38</accession>
<dbReference type="Proteomes" id="UP000251891">
    <property type="component" value="Unassembled WGS sequence"/>
</dbReference>
<evidence type="ECO:0000313" key="2">
    <source>
        <dbReference type="Proteomes" id="UP000251891"/>
    </source>
</evidence>
<dbReference type="Pfam" id="PF04672">
    <property type="entry name" value="Methyltransf_19"/>
    <property type="match status" value="1"/>
</dbReference>
<dbReference type="InterPro" id="IPR029063">
    <property type="entry name" value="SAM-dependent_MTases_sf"/>
</dbReference>